<gene>
    <name evidence="3" type="ORF">ACFODV_09100</name>
</gene>
<dbReference type="Gene3D" id="3.40.50.720">
    <property type="entry name" value="NAD(P)-binding Rossmann-like Domain"/>
    <property type="match status" value="1"/>
</dbReference>
<evidence type="ECO:0000259" key="2">
    <source>
        <dbReference type="Pfam" id="PF22725"/>
    </source>
</evidence>
<accession>A0ABV7B5G7</accession>
<evidence type="ECO:0000313" key="4">
    <source>
        <dbReference type="Proteomes" id="UP001595386"/>
    </source>
</evidence>
<dbReference type="InterPro" id="IPR036291">
    <property type="entry name" value="NAD(P)-bd_dom_sf"/>
</dbReference>
<dbReference type="PANTHER" id="PTHR43377:SF1">
    <property type="entry name" value="BILIVERDIN REDUCTASE A"/>
    <property type="match status" value="1"/>
</dbReference>
<dbReference type="SUPFAM" id="SSF55347">
    <property type="entry name" value="Glyceraldehyde-3-phosphate dehydrogenase-like, C-terminal domain"/>
    <property type="match status" value="1"/>
</dbReference>
<evidence type="ECO:0000313" key="3">
    <source>
        <dbReference type="EMBL" id="MFC2992186.1"/>
    </source>
</evidence>
<dbReference type="PANTHER" id="PTHR43377">
    <property type="entry name" value="BILIVERDIN REDUCTASE A"/>
    <property type="match status" value="1"/>
</dbReference>
<reference evidence="4" key="1">
    <citation type="journal article" date="2019" name="Int. J. Syst. Evol. Microbiol.">
        <title>The Global Catalogue of Microorganisms (GCM) 10K type strain sequencing project: providing services to taxonomists for standard genome sequencing and annotation.</title>
        <authorList>
            <consortium name="The Broad Institute Genomics Platform"/>
            <consortium name="The Broad Institute Genome Sequencing Center for Infectious Disease"/>
            <person name="Wu L."/>
            <person name="Ma J."/>
        </authorList>
    </citation>
    <scope>NUCLEOTIDE SEQUENCE [LARGE SCALE GENOMIC DNA]</scope>
    <source>
        <strain evidence="4">KCTC 52660</strain>
    </source>
</reference>
<protein>
    <submittedName>
        <fullName evidence="3">Gfo/Idh/MocA family protein</fullName>
    </submittedName>
</protein>
<dbReference type="Proteomes" id="UP001595386">
    <property type="component" value="Unassembled WGS sequence"/>
</dbReference>
<dbReference type="Pfam" id="PF01408">
    <property type="entry name" value="GFO_IDH_MocA"/>
    <property type="match status" value="1"/>
</dbReference>
<dbReference type="RefSeq" id="WP_379757940.1">
    <property type="nucleotide sequence ID" value="NZ_JBHRSQ010000011.1"/>
</dbReference>
<dbReference type="SUPFAM" id="SSF51735">
    <property type="entry name" value="NAD(P)-binding Rossmann-fold domains"/>
    <property type="match status" value="1"/>
</dbReference>
<feature type="domain" description="GFO/IDH/MocA-like oxidoreductase" evidence="2">
    <location>
        <begin position="126"/>
        <end position="249"/>
    </location>
</feature>
<dbReference type="InterPro" id="IPR055170">
    <property type="entry name" value="GFO_IDH_MocA-like_dom"/>
</dbReference>
<dbReference type="Pfam" id="PF22725">
    <property type="entry name" value="GFO_IDH_MocA_C3"/>
    <property type="match status" value="1"/>
</dbReference>
<organism evidence="3 4">
    <name type="scientific">Halomonas tibetensis</name>
    <dbReference type="NCBI Taxonomy" id="2259590"/>
    <lineage>
        <taxon>Bacteria</taxon>
        <taxon>Pseudomonadati</taxon>
        <taxon>Pseudomonadota</taxon>
        <taxon>Gammaproteobacteria</taxon>
        <taxon>Oceanospirillales</taxon>
        <taxon>Halomonadaceae</taxon>
        <taxon>Halomonas</taxon>
    </lineage>
</organism>
<comment type="caution">
    <text evidence="3">The sequence shown here is derived from an EMBL/GenBank/DDBJ whole genome shotgun (WGS) entry which is preliminary data.</text>
</comment>
<dbReference type="EMBL" id="JBHRSQ010000011">
    <property type="protein sequence ID" value="MFC2992186.1"/>
    <property type="molecule type" value="Genomic_DNA"/>
</dbReference>
<sequence length="337" mass="36705">MICRALVVGLGSIGARHLRLLREALPEAEIMVLRHSDCDEPIPFADGCTTHLEEACAFSPQVAIIASPAPFHLETAQALAACGTHLLIEKPLAVSSKGVAAFLADCATLGVLVQVGYNLRWLETLQRFRSELHAGRIGDVQAVHCEIGQYLPGWRPGSDYRQTVSARRELGGGVLLELSHELDMLRWVFGEVDWIGGWIGRLGKLEIDVEDCAHLNLGFAGGCVGSLGMDFLRQNTTRCCTAIAEAGSLRWDAVAGEVSLFMPEIGHWQVLMQQTSHRDDSYRTQITRFLDAVANGRIDTLAATGEDGLAVLYMIEAARQSAEDNGRRCRISKGAKV</sequence>
<proteinExistence type="predicted"/>
<dbReference type="InterPro" id="IPR000683">
    <property type="entry name" value="Gfo/Idh/MocA-like_OxRdtase_N"/>
</dbReference>
<evidence type="ECO:0000259" key="1">
    <source>
        <dbReference type="Pfam" id="PF01408"/>
    </source>
</evidence>
<feature type="domain" description="Gfo/Idh/MocA-like oxidoreductase N-terminal" evidence="1">
    <location>
        <begin position="4"/>
        <end position="117"/>
    </location>
</feature>
<dbReference type="Gene3D" id="3.30.360.10">
    <property type="entry name" value="Dihydrodipicolinate Reductase, domain 2"/>
    <property type="match status" value="1"/>
</dbReference>
<name>A0ABV7B5G7_9GAMM</name>
<keyword evidence="4" id="KW-1185">Reference proteome</keyword>
<dbReference type="InterPro" id="IPR051450">
    <property type="entry name" value="Gfo/Idh/MocA_Oxidoreductases"/>
</dbReference>